<comment type="caution">
    <text evidence="1">The sequence shown here is derived from an EMBL/GenBank/DDBJ whole genome shotgun (WGS) entry which is preliminary data.</text>
</comment>
<name>A0A9N7VIG0_PLEPL</name>
<gene>
    <name evidence="1" type="ORF">PLEPLA_LOCUS41165</name>
</gene>
<evidence type="ECO:0000313" key="1">
    <source>
        <dbReference type="EMBL" id="CAB1453412.1"/>
    </source>
</evidence>
<proteinExistence type="predicted"/>
<protein>
    <submittedName>
        <fullName evidence="1">Uncharacterized protein</fullName>
    </submittedName>
</protein>
<reference evidence="1" key="1">
    <citation type="submission" date="2020-03" db="EMBL/GenBank/DDBJ databases">
        <authorList>
            <person name="Weist P."/>
        </authorList>
    </citation>
    <scope>NUCLEOTIDE SEQUENCE</scope>
</reference>
<sequence length="130" mass="14834">MNRWLKSCQHDSLTPLLCPGVHGSVVAWGWLIPVAQRAHFSALVQGTAKVFTMGEETRPTAFQRRFWLWCVPGLEDDGNRLCRLYQEPPLATGIFTWYLLRRNNRTSCSAPPPRCLPVYKSKSPTALYDQ</sequence>
<organism evidence="1 2">
    <name type="scientific">Pleuronectes platessa</name>
    <name type="common">European plaice</name>
    <dbReference type="NCBI Taxonomy" id="8262"/>
    <lineage>
        <taxon>Eukaryota</taxon>
        <taxon>Metazoa</taxon>
        <taxon>Chordata</taxon>
        <taxon>Craniata</taxon>
        <taxon>Vertebrata</taxon>
        <taxon>Euteleostomi</taxon>
        <taxon>Actinopterygii</taxon>
        <taxon>Neopterygii</taxon>
        <taxon>Teleostei</taxon>
        <taxon>Neoteleostei</taxon>
        <taxon>Acanthomorphata</taxon>
        <taxon>Carangaria</taxon>
        <taxon>Pleuronectiformes</taxon>
        <taxon>Pleuronectoidei</taxon>
        <taxon>Pleuronectidae</taxon>
        <taxon>Pleuronectes</taxon>
    </lineage>
</organism>
<evidence type="ECO:0000313" key="2">
    <source>
        <dbReference type="Proteomes" id="UP001153269"/>
    </source>
</evidence>
<accession>A0A9N7VIG0</accession>
<dbReference type="Proteomes" id="UP001153269">
    <property type="component" value="Unassembled WGS sequence"/>
</dbReference>
<dbReference type="EMBL" id="CADEAL010004169">
    <property type="protein sequence ID" value="CAB1453412.1"/>
    <property type="molecule type" value="Genomic_DNA"/>
</dbReference>
<dbReference type="AlphaFoldDB" id="A0A9N7VIG0"/>
<keyword evidence="2" id="KW-1185">Reference proteome</keyword>